<dbReference type="EMBL" id="MQWA01000001">
    <property type="protein sequence ID" value="PQJ27099.1"/>
    <property type="molecule type" value="Genomic_DNA"/>
</dbReference>
<dbReference type="SUPFAM" id="SSF55729">
    <property type="entry name" value="Acyl-CoA N-acyltransferases (Nat)"/>
    <property type="match status" value="1"/>
</dbReference>
<name>A0A2S7TWM1_9BACT</name>
<organism evidence="1 2">
    <name type="scientific">Rubritalea profundi</name>
    <dbReference type="NCBI Taxonomy" id="1658618"/>
    <lineage>
        <taxon>Bacteria</taxon>
        <taxon>Pseudomonadati</taxon>
        <taxon>Verrucomicrobiota</taxon>
        <taxon>Verrucomicrobiia</taxon>
        <taxon>Verrucomicrobiales</taxon>
        <taxon>Rubritaleaceae</taxon>
        <taxon>Rubritalea</taxon>
    </lineage>
</organism>
<dbReference type="PANTHER" id="PTHR41368:SF1">
    <property type="entry name" value="PROTEIN YGHO"/>
    <property type="match status" value="1"/>
</dbReference>
<accession>A0A2S7TWM1</accession>
<comment type="caution">
    <text evidence="1">The sequence shown here is derived from an EMBL/GenBank/DDBJ whole genome shotgun (WGS) entry which is preliminary data.</text>
</comment>
<protein>
    <recommendedName>
        <fullName evidence="3">N-acetyltransferase domain-containing protein</fullName>
    </recommendedName>
</protein>
<sequence>MKTITGKSPKLTAEQSQIFTQGADCIVSDQNHSAALWHTHAPGSDSCKIGTIGACELSQNNSPEQFLRACAELLHNDHGCDKVIGPMNGNTWLKHRLVTETNGRAPFLMEPIEPDFYNQAFENAGFQQLSTYCSHLVDLTPPQRDCSLLLKKFKNRGITVRSVSKENFEQDLIAIFRLSLLSFSNNYLYTPISLEFFIGKYMGSRELIDPELVLMAESDGELVAYLFCIPDHAATKRGQKSAIILKTLASNGDKSLAGIGSLLVLEAQTIAKKKGYTEAIHALQHEDNSSTKISMRCDGIKFRRYALMSKSFQSNDPS</sequence>
<keyword evidence="2" id="KW-1185">Reference proteome</keyword>
<dbReference type="Gene3D" id="3.40.630.30">
    <property type="match status" value="1"/>
</dbReference>
<dbReference type="PANTHER" id="PTHR41368">
    <property type="entry name" value="PROTEIN YGHO"/>
    <property type="match status" value="1"/>
</dbReference>
<dbReference type="OrthoDB" id="5319888at2"/>
<dbReference type="AlphaFoldDB" id="A0A2S7TWM1"/>
<proteinExistence type="predicted"/>
<dbReference type="RefSeq" id="WP_105041587.1">
    <property type="nucleotide sequence ID" value="NZ_MQWA01000001.1"/>
</dbReference>
<evidence type="ECO:0008006" key="3">
    <source>
        <dbReference type="Google" id="ProtNLM"/>
    </source>
</evidence>
<reference evidence="1 2" key="1">
    <citation type="submission" date="2016-12" db="EMBL/GenBank/DDBJ databases">
        <title>Study of bacterial adaptation to deep sea.</title>
        <authorList>
            <person name="Song J."/>
            <person name="Yoshizawa S."/>
            <person name="Kogure K."/>
        </authorList>
    </citation>
    <scope>NUCLEOTIDE SEQUENCE [LARGE SCALE GENOMIC DNA]</scope>
    <source>
        <strain evidence="1 2">SAORIC-165</strain>
    </source>
</reference>
<dbReference type="Proteomes" id="UP000239907">
    <property type="component" value="Unassembled WGS sequence"/>
</dbReference>
<dbReference type="InterPro" id="IPR016181">
    <property type="entry name" value="Acyl_CoA_acyltransferase"/>
</dbReference>
<evidence type="ECO:0000313" key="1">
    <source>
        <dbReference type="EMBL" id="PQJ27099.1"/>
    </source>
</evidence>
<dbReference type="InterPro" id="IPR039968">
    <property type="entry name" value="BcerS-like"/>
</dbReference>
<evidence type="ECO:0000313" key="2">
    <source>
        <dbReference type="Proteomes" id="UP000239907"/>
    </source>
</evidence>
<gene>
    <name evidence="1" type="ORF">BSZ32_00335</name>
</gene>